<proteinExistence type="predicted"/>
<sequence length="334" mass="37479">MKRVITILSVSILVLVALLNIDSVTNNVHISEKPVSDKINVPKEYSETPSVIEKRDATTIELDAESLEMILSQSFSSQIKHDTFFPEYSKPFDLQEFSSFPEAHNVFDIPTMPFTVSLDKKIYTTTDPAVISLTGANNLKVLVNQKLIFNQSPSKSLTVNLADYELPITITIIDDVASVTFTLELNILSPIQGSLLVDRHPVYETNQMTINYQLDTPETGNFMIRTLLHRDGVPVAVLTSENNVSNKKDNVTNAFQVDAELLQQLDKGEHIWSLKNTFIEKLGGPLDNDKVLFISEEFVLFGVEGSALSVDDNSRIERQETRLNLLKPFFSNEL</sequence>
<accession>A0A2T3M7E1</accession>
<evidence type="ECO:0000313" key="2">
    <source>
        <dbReference type="Proteomes" id="UP000240410"/>
    </source>
</evidence>
<dbReference type="AlphaFoldDB" id="A0A2T3M7E1"/>
<organism evidence="1 2">
    <name type="scientific">Photobacterium leiognathi</name>
    <dbReference type="NCBI Taxonomy" id="553611"/>
    <lineage>
        <taxon>Bacteria</taxon>
        <taxon>Pseudomonadati</taxon>
        <taxon>Pseudomonadota</taxon>
        <taxon>Gammaproteobacteria</taxon>
        <taxon>Vibrionales</taxon>
        <taxon>Vibrionaceae</taxon>
        <taxon>Photobacterium</taxon>
    </lineage>
</organism>
<reference evidence="1 2" key="1">
    <citation type="submission" date="2018-03" db="EMBL/GenBank/DDBJ databases">
        <title>Whole genome sequencing of Histamine producing bacteria.</title>
        <authorList>
            <person name="Butler K."/>
        </authorList>
    </citation>
    <scope>NUCLEOTIDE SEQUENCE [LARGE SCALE GENOMIC DNA]</scope>
    <source>
        <strain evidence="1 2">ATCC 33979</strain>
    </source>
</reference>
<dbReference type="Proteomes" id="UP000240410">
    <property type="component" value="Unassembled WGS sequence"/>
</dbReference>
<evidence type="ECO:0000313" key="1">
    <source>
        <dbReference type="EMBL" id="PSV88130.1"/>
    </source>
</evidence>
<dbReference type="RefSeq" id="WP_045070670.1">
    <property type="nucleotide sequence ID" value="NZ_JZSL01000032.1"/>
</dbReference>
<protein>
    <submittedName>
        <fullName evidence="1">Uncharacterized protein</fullName>
    </submittedName>
</protein>
<comment type="caution">
    <text evidence="1">The sequence shown here is derived from an EMBL/GenBank/DDBJ whole genome shotgun (WGS) entry which is preliminary data.</text>
</comment>
<name>A0A2T3M7E1_PHOLE</name>
<gene>
    <name evidence="1" type="ORF">CTM89_15230</name>
</gene>
<dbReference type="EMBL" id="PYOJ01000020">
    <property type="protein sequence ID" value="PSV88130.1"/>
    <property type="molecule type" value="Genomic_DNA"/>
</dbReference>